<keyword evidence="3 8" id="KW-1133">Transmembrane helix</keyword>
<dbReference type="KEGG" id="tad:TRIADDRAFT_62222"/>
<gene>
    <name evidence="10" type="ORF">TRIADDRAFT_62222</name>
</gene>
<keyword evidence="2 8" id="KW-0812">Transmembrane</keyword>
<dbReference type="OrthoDB" id="5967619at2759"/>
<accession>B3SD64</accession>
<organism evidence="10 11">
    <name type="scientific">Trichoplax adhaerens</name>
    <name type="common">Trichoplax reptans</name>
    <dbReference type="NCBI Taxonomy" id="10228"/>
    <lineage>
        <taxon>Eukaryota</taxon>
        <taxon>Metazoa</taxon>
        <taxon>Placozoa</taxon>
        <taxon>Uniplacotomia</taxon>
        <taxon>Trichoplacea</taxon>
        <taxon>Trichoplacidae</taxon>
        <taxon>Trichoplax</taxon>
    </lineage>
</organism>
<dbReference type="SUPFAM" id="SSF81321">
    <property type="entry name" value="Family A G protein-coupled receptor-like"/>
    <property type="match status" value="1"/>
</dbReference>
<feature type="transmembrane region" description="Helical" evidence="8">
    <location>
        <begin position="74"/>
        <end position="94"/>
    </location>
</feature>
<dbReference type="Pfam" id="PF00001">
    <property type="entry name" value="7tm_1"/>
    <property type="match status" value="1"/>
</dbReference>
<evidence type="ECO:0000256" key="4">
    <source>
        <dbReference type="ARBA" id="ARBA00023040"/>
    </source>
</evidence>
<dbReference type="RefSeq" id="XP_002118176.1">
    <property type="nucleotide sequence ID" value="XM_002118140.1"/>
</dbReference>
<evidence type="ECO:0000256" key="1">
    <source>
        <dbReference type="ARBA" id="ARBA00004141"/>
    </source>
</evidence>
<dbReference type="InParanoid" id="B3SD64"/>
<evidence type="ECO:0000313" key="11">
    <source>
        <dbReference type="Proteomes" id="UP000009022"/>
    </source>
</evidence>
<evidence type="ECO:0000256" key="2">
    <source>
        <dbReference type="ARBA" id="ARBA00022692"/>
    </source>
</evidence>
<dbReference type="PhylomeDB" id="B3SD64"/>
<dbReference type="OMA" id="VNDHAEL"/>
<protein>
    <recommendedName>
        <fullName evidence="9">G-protein coupled receptors family 1 profile domain-containing protein</fullName>
    </recommendedName>
</protein>
<proteinExistence type="predicted"/>
<dbReference type="HOGENOM" id="CLU_763615_0_0_1"/>
<name>B3SD64_TRIAD</name>
<dbReference type="InterPro" id="IPR000276">
    <property type="entry name" value="GPCR_Rhodpsn"/>
</dbReference>
<evidence type="ECO:0000259" key="9">
    <source>
        <dbReference type="PROSITE" id="PS50262"/>
    </source>
</evidence>
<dbReference type="Proteomes" id="UP000009022">
    <property type="component" value="Unassembled WGS sequence"/>
</dbReference>
<evidence type="ECO:0000256" key="5">
    <source>
        <dbReference type="ARBA" id="ARBA00023136"/>
    </source>
</evidence>
<evidence type="ECO:0000256" key="3">
    <source>
        <dbReference type="ARBA" id="ARBA00022989"/>
    </source>
</evidence>
<keyword evidence="5 8" id="KW-0472">Membrane</keyword>
<dbReference type="PANTHER" id="PTHR45695">
    <property type="entry name" value="LEUCOKININ RECEPTOR-RELATED"/>
    <property type="match status" value="1"/>
</dbReference>
<keyword evidence="4" id="KW-0297">G-protein coupled receptor</keyword>
<feature type="transmembrane region" description="Helical" evidence="8">
    <location>
        <begin position="130"/>
        <end position="152"/>
    </location>
</feature>
<keyword evidence="11" id="KW-1185">Reference proteome</keyword>
<dbReference type="EMBL" id="DS985276">
    <property type="protein sequence ID" value="EDV19325.1"/>
    <property type="molecule type" value="Genomic_DNA"/>
</dbReference>
<dbReference type="PRINTS" id="PR00237">
    <property type="entry name" value="GPCRRHODOPSN"/>
</dbReference>
<dbReference type="Gene3D" id="1.20.1070.10">
    <property type="entry name" value="Rhodopsin 7-helix transmembrane proteins"/>
    <property type="match status" value="1"/>
</dbReference>
<dbReference type="InterPro" id="IPR017452">
    <property type="entry name" value="GPCR_Rhodpsn_7TM"/>
</dbReference>
<feature type="domain" description="G-protein coupled receptors family 1 profile" evidence="9">
    <location>
        <begin position="1"/>
        <end position="251"/>
    </location>
</feature>
<evidence type="ECO:0000256" key="7">
    <source>
        <dbReference type="ARBA" id="ARBA00023224"/>
    </source>
</evidence>
<dbReference type="GO" id="GO:0005886">
    <property type="term" value="C:plasma membrane"/>
    <property type="evidence" value="ECO:0000318"/>
    <property type="project" value="GO_Central"/>
</dbReference>
<dbReference type="GO" id="GO:0004930">
    <property type="term" value="F:G protein-coupled receptor activity"/>
    <property type="evidence" value="ECO:0000318"/>
    <property type="project" value="GO_Central"/>
</dbReference>
<dbReference type="PROSITE" id="PS50262">
    <property type="entry name" value="G_PROTEIN_RECEP_F1_2"/>
    <property type="match status" value="1"/>
</dbReference>
<evidence type="ECO:0000256" key="6">
    <source>
        <dbReference type="ARBA" id="ARBA00023170"/>
    </source>
</evidence>
<dbReference type="AlphaFoldDB" id="B3SD64"/>
<dbReference type="STRING" id="10228.B3SD64"/>
<evidence type="ECO:0000313" key="10">
    <source>
        <dbReference type="EMBL" id="EDV19325.1"/>
    </source>
</evidence>
<dbReference type="CTD" id="6759406"/>
<feature type="transmembrane region" description="Helical" evidence="8">
    <location>
        <begin position="185"/>
        <end position="202"/>
    </location>
</feature>
<evidence type="ECO:0000256" key="8">
    <source>
        <dbReference type="SAM" id="Phobius"/>
    </source>
</evidence>
<dbReference type="PANTHER" id="PTHR45695:SF9">
    <property type="entry name" value="LEUCOKININ RECEPTOR"/>
    <property type="match status" value="1"/>
</dbReference>
<dbReference type="GeneID" id="6759406"/>
<comment type="subcellular location">
    <subcellularLocation>
        <location evidence="1">Membrane</location>
        <topology evidence="1">Multi-pass membrane protein</topology>
    </subcellularLocation>
</comment>
<dbReference type="GO" id="GO:0007186">
    <property type="term" value="P:G protein-coupled receptor signaling pathway"/>
    <property type="evidence" value="ECO:0000318"/>
    <property type="project" value="GO_Central"/>
</dbReference>
<feature type="transmembrane region" description="Helical" evidence="8">
    <location>
        <begin position="27"/>
        <end position="53"/>
    </location>
</feature>
<keyword evidence="7" id="KW-0807">Transducer</keyword>
<sequence length="363" mass="42063">MALVDLLTGSIVIPCRTAQFAFLYWFLGRFLCVIHITVEKLLFCCSIYTLTLMAFARYQAIVNPLNSNYHFKGALWRLGVIWLLSIASCIPLIIHMPFQVYTLKRPYILSNHDCQPTFRSREESELYLRIYYALFMFFAFFLPLIIISYCYFKIYQTLRNRKRDSTLKSTMKNYSKSIKRTNRKVIHMLLTITVLFFISWFPHNFSIILLNVAGLNKVWIKSYKDYLSYINIGQTGKVLSYLNSCQNFFVCLIFNKSFQDAIADILTLGYYKRTESLFSYQASNVSSTHRVNDHAELTRNESLPEKNPLGLTFLQMGSLGPISVSPYFELSSCIYLVCPLGQKTSFIAIMKDLQSPETSTLSL</sequence>
<reference evidence="10 11" key="1">
    <citation type="journal article" date="2008" name="Nature">
        <title>The Trichoplax genome and the nature of placozoans.</title>
        <authorList>
            <person name="Srivastava M."/>
            <person name="Begovic E."/>
            <person name="Chapman J."/>
            <person name="Putnam N.H."/>
            <person name="Hellsten U."/>
            <person name="Kawashima T."/>
            <person name="Kuo A."/>
            <person name="Mitros T."/>
            <person name="Salamov A."/>
            <person name="Carpenter M.L."/>
            <person name="Signorovitch A.Y."/>
            <person name="Moreno M.A."/>
            <person name="Kamm K."/>
            <person name="Grimwood J."/>
            <person name="Schmutz J."/>
            <person name="Shapiro H."/>
            <person name="Grigoriev I.V."/>
            <person name="Buss L.W."/>
            <person name="Schierwater B."/>
            <person name="Dellaporta S.L."/>
            <person name="Rokhsar D.S."/>
        </authorList>
    </citation>
    <scope>NUCLEOTIDE SEQUENCE [LARGE SCALE GENOMIC DNA]</scope>
    <source>
        <strain evidence="10 11">Grell-BS-1999</strain>
    </source>
</reference>
<dbReference type="eggNOG" id="KOG3656">
    <property type="taxonomic scope" value="Eukaryota"/>
</dbReference>
<dbReference type="CDD" id="cd00637">
    <property type="entry name" value="7tm_classA_rhodopsin-like"/>
    <property type="match status" value="1"/>
</dbReference>
<keyword evidence="6" id="KW-0675">Receptor</keyword>